<feature type="modified residue" description="4-aspartylphosphate" evidence="8">
    <location>
        <position position="897"/>
    </location>
</feature>
<dbReference type="InterPro" id="IPR001789">
    <property type="entry name" value="Sig_transdc_resp-reg_receiver"/>
</dbReference>
<name>A0A084Y216_9PROT</name>
<evidence type="ECO:0000256" key="7">
    <source>
        <dbReference type="ARBA" id="ARBA00023012"/>
    </source>
</evidence>
<accession>A0A084Y216</accession>
<evidence type="ECO:0000256" key="11">
    <source>
        <dbReference type="SAM" id="Phobius"/>
    </source>
</evidence>
<dbReference type="Gene3D" id="3.30.450.40">
    <property type="match status" value="1"/>
</dbReference>
<dbReference type="AlphaFoldDB" id="A0A084Y216"/>
<dbReference type="CDD" id="cd00082">
    <property type="entry name" value="HisKA"/>
    <property type="match status" value="1"/>
</dbReference>
<organism evidence="15 16">
    <name type="scientific">Candidatus Accumulibacter vicinus</name>
    <dbReference type="NCBI Taxonomy" id="2954382"/>
    <lineage>
        <taxon>Bacteria</taxon>
        <taxon>Pseudomonadati</taxon>
        <taxon>Pseudomonadota</taxon>
        <taxon>Betaproteobacteria</taxon>
        <taxon>Candidatus Accumulibacter</taxon>
    </lineage>
</organism>
<dbReference type="Pfam" id="PF12729">
    <property type="entry name" value="4HB_MCP_1"/>
    <property type="match status" value="1"/>
</dbReference>
<evidence type="ECO:0000313" key="16">
    <source>
        <dbReference type="Proteomes" id="UP000019812"/>
    </source>
</evidence>
<evidence type="ECO:0000256" key="8">
    <source>
        <dbReference type="PROSITE-ProRule" id="PRU00169"/>
    </source>
</evidence>
<dbReference type="Pfam" id="PF00072">
    <property type="entry name" value="Response_reg"/>
    <property type="match status" value="2"/>
</dbReference>
<dbReference type="InterPro" id="IPR003594">
    <property type="entry name" value="HATPase_dom"/>
</dbReference>
<dbReference type="SMART" id="SM00065">
    <property type="entry name" value="GAF"/>
    <property type="match status" value="1"/>
</dbReference>
<dbReference type="Pfam" id="PF13185">
    <property type="entry name" value="GAF_2"/>
    <property type="match status" value="1"/>
</dbReference>
<feature type="region of interest" description="Disordered" evidence="10">
    <location>
        <begin position="494"/>
        <end position="517"/>
    </location>
</feature>
<dbReference type="EMBL" id="JDSS02000019">
    <property type="protein sequence ID" value="KFB68760.1"/>
    <property type="molecule type" value="Genomic_DNA"/>
</dbReference>
<gene>
    <name evidence="15" type="primary">luxQ_9</name>
    <name evidence="15" type="ORF">CAPSK01_001614</name>
</gene>
<keyword evidence="11" id="KW-1133">Transmembrane helix</keyword>
<evidence type="ECO:0000313" key="15">
    <source>
        <dbReference type="EMBL" id="KFB68760.1"/>
    </source>
</evidence>
<keyword evidence="11" id="KW-0812">Transmembrane</keyword>
<sequence>MLHFLNQFTIRQKILGLIFVALLGAASTGFEGMRGTATMSELADRMYTDQLQPIAWVAVANQNAIYVNRADYRLAVETEAARLREAAGNRERFEKEMMRLLDLYRRADLTPAEADAMKRFDAAWRAMNTVCQKIGDLARGGVERDLKPALDLMAGECRPKFQVADDILSEIVEINLARSEQAIKGLRQQGNDVRDVEIAVLAVTGALLLILGMAVLRSTLRQLGGEPARVRDVMKRLSNGDLSTLLPIEPGDTESMACSINTMIGTLSRLAVRAEAIGRGDFSEDVPLLSENDQLGQAIDNMNRMLRATKLADAGRNWVKDGYNHLSTELTGGLSLQQLADTAIRVVGRYLAAGRGVLYVFRPQENCLELLASYMYTQRSRLGNRFAVGEGAVGQVARERKPIILTAVDPDGAPVVTGTLSALPCYTYTYPLLREDVLLGVVELASFERFDELQCEFLLGATGIVASFLHAAEQQENVRRLLVVAENAEKEARQQSERLQEANARMEEQQQQLQQQAEELRQSNVQLEEQQQQVQQQSEELEQTNSQLEQQQKQLEQSNFELRRSREELDARAQQLELSSQYKSEFLANMSHELRTPLNAIILLSKMIAGNAGGRLNNDEVKQAEVIHRAGEDLLHLINDVLDLSKVEAGHMELHPALVDSAALSASCRDLFEHAARERGLTFDVADHIQGGFVSDVDKIGQILRNLLSNALKFTKKGGVSLRLERRSGDALPIRIDVRDTGIGIPPDKQALIFEAFRQADGSTSRQYGGTGLGLTISLRLAQLLGGTIELASTLGEGSVFSLRLPEDPTNQPLAAAAPPPAPPPTVAEERVIAPLDDREHLAPGDQVILLIDDDLAFGNALRQLNRKLGYKTLLAANGADGIELARRHRPAGILLDLGLPDMDGSEVLHAIKSSDLAPIPVYVVSARDRDAALLRQGIVGYLQKPVNADQLARVENEVIAARAAVLVVGSSGIDAAEVLRIIGPRFGQVRQCAAGEALRAALREHRWRLALVVLRERGADEGVTIAESIRQASPETAILFFSPQPVSEADEARLRVYSDSIIVNTPQADQRLLRNVERFLLEVPQAAPSTTVEDGHQRLAGRSILVVDDDPRNLFVITAALEQNGASVRSAVNGKQALALLAQAAVDLVITDIMMPEMDGYQTIAAIRGTPGLASIPIVALTAKALPEDKKSVLAAGADDYLSKPVDYEVLVNMAALWCAKR</sequence>
<dbReference type="Proteomes" id="UP000019812">
    <property type="component" value="Unassembled WGS sequence"/>
</dbReference>
<reference evidence="15 16" key="1">
    <citation type="submission" date="2014-07" db="EMBL/GenBank/DDBJ databases">
        <title>Expanding our view of genomic diversity in Candidatus Accumulibacter clades.</title>
        <authorList>
            <person name="Skennerton C.T."/>
            <person name="Barr J.J."/>
            <person name="Slater F.R."/>
            <person name="Bond P.L."/>
            <person name="Tyson G.W."/>
        </authorList>
    </citation>
    <scope>NUCLEOTIDE SEQUENCE [LARGE SCALE GENOMIC DNA]</scope>
    <source>
        <strain evidence="16">SK-01</strain>
    </source>
</reference>
<dbReference type="SUPFAM" id="SSF52172">
    <property type="entry name" value="CheY-like"/>
    <property type="match status" value="2"/>
</dbReference>
<dbReference type="Gene3D" id="1.10.287.130">
    <property type="match status" value="1"/>
</dbReference>
<dbReference type="PROSITE" id="PS50885">
    <property type="entry name" value="HAMP"/>
    <property type="match status" value="1"/>
</dbReference>
<evidence type="ECO:0000256" key="4">
    <source>
        <dbReference type="ARBA" id="ARBA00022553"/>
    </source>
</evidence>
<dbReference type="Pfam" id="PF00672">
    <property type="entry name" value="HAMP"/>
    <property type="match status" value="1"/>
</dbReference>
<dbReference type="SUPFAM" id="SSF55781">
    <property type="entry name" value="GAF domain-like"/>
    <property type="match status" value="1"/>
</dbReference>
<dbReference type="EC" id="2.7.13.3" evidence="3"/>
<dbReference type="InterPro" id="IPR029016">
    <property type="entry name" value="GAF-like_dom_sf"/>
</dbReference>
<evidence type="ECO:0000256" key="1">
    <source>
        <dbReference type="ARBA" id="ARBA00000085"/>
    </source>
</evidence>
<dbReference type="PANTHER" id="PTHR45339:SF1">
    <property type="entry name" value="HYBRID SIGNAL TRANSDUCTION HISTIDINE KINASE J"/>
    <property type="match status" value="1"/>
</dbReference>
<dbReference type="SMART" id="SM00388">
    <property type="entry name" value="HisKA"/>
    <property type="match status" value="1"/>
</dbReference>
<dbReference type="SMART" id="SM00448">
    <property type="entry name" value="REC"/>
    <property type="match status" value="2"/>
</dbReference>
<dbReference type="SMART" id="SM00387">
    <property type="entry name" value="HATPase_c"/>
    <property type="match status" value="1"/>
</dbReference>
<keyword evidence="11" id="KW-0472">Membrane</keyword>
<feature type="transmembrane region" description="Helical" evidence="11">
    <location>
        <begin position="198"/>
        <end position="216"/>
    </location>
</feature>
<dbReference type="PROSITE" id="PS50110">
    <property type="entry name" value="RESPONSE_REGULATORY"/>
    <property type="match status" value="2"/>
</dbReference>
<proteinExistence type="predicted"/>
<dbReference type="CDD" id="cd00156">
    <property type="entry name" value="REC"/>
    <property type="match status" value="1"/>
</dbReference>
<dbReference type="Pfam" id="PF02518">
    <property type="entry name" value="HATPase_c"/>
    <property type="match status" value="1"/>
</dbReference>
<keyword evidence="7" id="KW-0902">Two-component regulatory system</keyword>
<dbReference type="RefSeq" id="WP_273703244.1">
    <property type="nucleotide sequence ID" value="NZ_JDSS02000019.1"/>
</dbReference>
<comment type="catalytic activity">
    <reaction evidence="1">
        <text>ATP + protein L-histidine = ADP + protein N-phospho-L-histidine.</text>
        <dbReference type="EC" id="2.7.13.3"/>
    </reaction>
</comment>
<feature type="region of interest" description="Disordered" evidence="10">
    <location>
        <begin position="536"/>
        <end position="555"/>
    </location>
</feature>
<dbReference type="CDD" id="cd17546">
    <property type="entry name" value="REC_hyHK_CKI1_RcsC-like"/>
    <property type="match status" value="1"/>
</dbReference>
<dbReference type="InterPro" id="IPR036890">
    <property type="entry name" value="HATPase_C_sf"/>
</dbReference>
<dbReference type="InterPro" id="IPR004358">
    <property type="entry name" value="Sig_transdc_His_kin-like_C"/>
</dbReference>
<dbReference type="GO" id="GO:0000155">
    <property type="term" value="F:phosphorelay sensor kinase activity"/>
    <property type="evidence" value="ECO:0007669"/>
    <property type="project" value="InterPro"/>
</dbReference>
<feature type="domain" description="Response regulatory" evidence="13">
    <location>
        <begin position="1104"/>
        <end position="1220"/>
    </location>
</feature>
<dbReference type="PRINTS" id="PR00344">
    <property type="entry name" value="BCTRLSENSOR"/>
</dbReference>
<dbReference type="InterPro" id="IPR005467">
    <property type="entry name" value="His_kinase_dom"/>
</dbReference>
<comment type="subcellular location">
    <subcellularLocation>
        <location evidence="2">Membrane</location>
    </subcellularLocation>
</comment>
<dbReference type="InterPro" id="IPR003661">
    <property type="entry name" value="HisK_dim/P_dom"/>
</dbReference>
<evidence type="ECO:0000259" key="12">
    <source>
        <dbReference type="PROSITE" id="PS50109"/>
    </source>
</evidence>
<evidence type="ECO:0000256" key="5">
    <source>
        <dbReference type="ARBA" id="ARBA00022679"/>
    </source>
</evidence>
<dbReference type="SMART" id="SM00304">
    <property type="entry name" value="HAMP"/>
    <property type="match status" value="1"/>
</dbReference>
<protein>
    <recommendedName>
        <fullName evidence="3">histidine kinase</fullName>
        <ecNumber evidence="3">2.7.13.3</ecNumber>
    </recommendedName>
</protein>
<dbReference type="PANTHER" id="PTHR45339">
    <property type="entry name" value="HYBRID SIGNAL TRANSDUCTION HISTIDINE KINASE J"/>
    <property type="match status" value="1"/>
</dbReference>
<evidence type="ECO:0000256" key="2">
    <source>
        <dbReference type="ARBA" id="ARBA00004370"/>
    </source>
</evidence>
<dbReference type="Gene3D" id="3.40.50.2300">
    <property type="match status" value="2"/>
</dbReference>
<dbReference type="InterPro" id="IPR003018">
    <property type="entry name" value="GAF"/>
</dbReference>
<dbReference type="Pfam" id="PF00512">
    <property type="entry name" value="HisKA"/>
    <property type="match status" value="1"/>
</dbReference>
<evidence type="ECO:0000256" key="9">
    <source>
        <dbReference type="SAM" id="Coils"/>
    </source>
</evidence>
<keyword evidence="9" id="KW-0175">Coiled coil</keyword>
<feature type="domain" description="Histidine kinase" evidence="12">
    <location>
        <begin position="589"/>
        <end position="809"/>
    </location>
</feature>
<keyword evidence="5 15" id="KW-0808">Transferase</keyword>
<evidence type="ECO:0000256" key="10">
    <source>
        <dbReference type="SAM" id="MobiDB-lite"/>
    </source>
</evidence>
<feature type="domain" description="Response regulatory" evidence="13">
    <location>
        <begin position="848"/>
        <end position="960"/>
    </location>
</feature>
<feature type="coiled-coil region" evidence="9">
    <location>
        <begin position="76"/>
        <end position="103"/>
    </location>
</feature>
<keyword evidence="4 8" id="KW-0597">Phosphoprotein</keyword>
<evidence type="ECO:0000256" key="3">
    <source>
        <dbReference type="ARBA" id="ARBA00012438"/>
    </source>
</evidence>
<keyword evidence="6 15" id="KW-0418">Kinase</keyword>
<dbReference type="InterPro" id="IPR024478">
    <property type="entry name" value="HlyB_4HB_MCP"/>
</dbReference>
<comment type="caution">
    <text evidence="15">The sequence shown here is derived from an EMBL/GenBank/DDBJ whole genome shotgun (WGS) entry which is preliminary data.</text>
</comment>
<dbReference type="PROSITE" id="PS50109">
    <property type="entry name" value="HIS_KIN"/>
    <property type="match status" value="1"/>
</dbReference>
<dbReference type="InterPro" id="IPR003660">
    <property type="entry name" value="HAMP_dom"/>
</dbReference>
<dbReference type="SUPFAM" id="SSF55874">
    <property type="entry name" value="ATPase domain of HSP90 chaperone/DNA topoisomerase II/histidine kinase"/>
    <property type="match status" value="1"/>
</dbReference>
<evidence type="ECO:0000259" key="13">
    <source>
        <dbReference type="PROSITE" id="PS50110"/>
    </source>
</evidence>
<evidence type="ECO:0000259" key="14">
    <source>
        <dbReference type="PROSITE" id="PS50885"/>
    </source>
</evidence>
<feature type="modified residue" description="4-aspartylphosphate" evidence="8">
    <location>
        <position position="1153"/>
    </location>
</feature>
<dbReference type="Gene3D" id="3.30.565.10">
    <property type="entry name" value="Histidine kinase-like ATPase, C-terminal domain"/>
    <property type="match status" value="1"/>
</dbReference>
<dbReference type="InterPro" id="IPR036097">
    <property type="entry name" value="HisK_dim/P_sf"/>
</dbReference>
<dbReference type="GO" id="GO:0016020">
    <property type="term" value="C:membrane"/>
    <property type="evidence" value="ECO:0007669"/>
    <property type="project" value="UniProtKB-SubCell"/>
</dbReference>
<dbReference type="SUPFAM" id="SSF47384">
    <property type="entry name" value="Homodimeric domain of signal transducing histidine kinase"/>
    <property type="match status" value="1"/>
</dbReference>
<evidence type="ECO:0000256" key="6">
    <source>
        <dbReference type="ARBA" id="ARBA00022777"/>
    </source>
</evidence>
<feature type="compositionally biased region" description="Basic and acidic residues" evidence="10">
    <location>
        <begin position="494"/>
        <end position="508"/>
    </location>
</feature>
<dbReference type="InterPro" id="IPR011006">
    <property type="entry name" value="CheY-like_superfamily"/>
</dbReference>
<feature type="region of interest" description="Disordered" evidence="10">
    <location>
        <begin position="806"/>
        <end position="826"/>
    </location>
</feature>
<dbReference type="STRING" id="1457154.CAPSK01_001614"/>
<feature type="domain" description="HAMP" evidence="14">
    <location>
        <begin position="261"/>
        <end position="314"/>
    </location>
</feature>
<dbReference type="CDD" id="cd16922">
    <property type="entry name" value="HATPase_EvgS-ArcB-TorS-like"/>
    <property type="match status" value="1"/>
</dbReference>